<proteinExistence type="predicted"/>
<dbReference type="Pfam" id="PF03641">
    <property type="entry name" value="Lysine_decarbox"/>
    <property type="match status" value="1"/>
</dbReference>
<dbReference type="GO" id="GO:0016799">
    <property type="term" value="F:hydrolase activity, hydrolyzing N-glycosyl compounds"/>
    <property type="evidence" value="ECO:0007669"/>
    <property type="project" value="TreeGrafter"/>
</dbReference>
<accession>A0A9W9EKY7</accession>
<dbReference type="Gene3D" id="3.40.50.450">
    <property type="match status" value="1"/>
</dbReference>
<dbReference type="NCBIfam" id="TIGR00730">
    <property type="entry name" value="Rossman fold protein, TIGR00730 family"/>
    <property type="match status" value="1"/>
</dbReference>
<dbReference type="OrthoDB" id="414463at2759"/>
<dbReference type="Proteomes" id="UP001149165">
    <property type="component" value="Unassembled WGS sequence"/>
</dbReference>
<organism evidence="1 2">
    <name type="scientific">Penicillium angulare</name>
    <dbReference type="NCBI Taxonomy" id="116970"/>
    <lineage>
        <taxon>Eukaryota</taxon>
        <taxon>Fungi</taxon>
        <taxon>Dikarya</taxon>
        <taxon>Ascomycota</taxon>
        <taxon>Pezizomycotina</taxon>
        <taxon>Eurotiomycetes</taxon>
        <taxon>Eurotiomycetidae</taxon>
        <taxon>Eurotiales</taxon>
        <taxon>Aspergillaceae</taxon>
        <taxon>Penicillium</taxon>
    </lineage>
</organism>
<sequence length="234" mass="25285">MAQDKPAVICVFCGSTPGKSPEHLEAARTLAQEFHKHNVQLVYGGGTIGLMGEIAKTLVSLSGPQAVHGFIPRALIKRVKKNDGEASTNGAGKAAERIIDDEALDQDHIPESEFGVTTIVEDMHTRKRLMAEKVSKGGPGSGFVTLAGGFGTIEEIMEMTTWNQLGIHSGGIVVLNIRGYWDALFTWVRGAVEEGFISAENAAILVEVHDATEVWPRLVEYQVSSGRMTLDWGK</sequence>
<dbReference type="GO" id="GO:0005829">
    <property type="term" value="C:cytosol"/>
    <property type="evidence" value="ECO:0007669"/>
    <property type="project" value="TreeGrafter"/>
</dbReference>
<dbReference type="InterPro" id="IPR005269">
    <property type="entry name" value="LOG"/>
</dbReference>
<evidence type="ECO:0000313" key="1">
    <source>
        <dbReference type="EMBL" id="KAJ5083620.1"/>
    </source>
</evidence>
<reference evidence="1" key="2">
    <citation type="journal article" date="2023" name="IMA Fungus">
        <title>Comparative genomic study of the Penicillium genus elucidates a diverse pangenome and 15 lateral gene transfer events.</title>
        <authorList>
            <person name="Petersen C."/>
            <person name="Sorensen T."/>
            <person name="Nielsen M.R."/>
            <person name="Sondergaard T.E."/>
            <person name="Sorensen J.L."/>
            <person name="Fitzpatrick D.A."/>
            <person name="Frisvad J.C."/>
            <person name="Nielsen K.L."/>
        </authorList>
    </citation>
    <scope>NUCLEOTIDE SEQUENCE</scope>
    <source>
        <strain evidence="1">IBT 30069</strain>
    </source>
</reference>
<protein>
    <recommendedName>
        <fullName evidence="3">Cytokinin riboside 5'-monophosphate phosphoribohydrolase LOG</fullName>
    </recommendedName>
</protein>
<dbReference type="EMBL" id="JAPQKH010000008">
    <property type="protein sequence ID" value="KAJ5083620.1"/>
    <property type="molecule type" value="Genomic_DNA"/>
</dbReference>
<dbReference type="PANTHER" id="PTHR31223:SF70">
    <property type="entry name" value="LOG FAMILY PROTEIN YJL055W"/>
    <property type="match status" value="1"/>
</dbReference>
<reference evidence="1" key="1">
    <citation type="submission" date="2022-11" db="EMBL/GenBank/DDBJ databases">
        <authorList>
            <person name="Petersen C."/>
        </authorList>
    </citation>
    <scope>NUCLEOTIDE SEQUENCE</scope>
    <source>
        <strain evidence="1">IBT 30069</strain>
    </source>
</reference>
<dbReference type="SUPFAM" id="SSF102405">
    <property type="entry name" value="MCP/YpsA-like"/>
    <property type="match status" value="1"/>
</dbReference>
<gene>
    <name evidence="1" type="ORF">N7456_013047</name>
</gene>
<dbReference type="PANTHER" id="PTHR31223">
    <property type="entry name" value="LOG FAMILY PROTEIN YJL055W"/>
    <property type="match status" value="1"/>
</dbReference>
<keyword evidence="2" id="KW-1185">Reference proteome</keyword>
<dbReference type="GO" id="GO:0009691">
    <property type="term" value="P:cytokinin biosynthetic process"/>
    <property type="evidence" value="ECO:0007669"/>
    <property type="project" value="InterPro"/>
</dbReference>
<comment type="caution">
    <text evidence="1">The sequence shown here is derived from an EMBL/GenBank/DDBJ whole genome shotgun (WGS) entry which is preliminary data.</text>
</comment>
<name>A0A9W9EKY7_9EURO</name>
<evidence type="ECO:0000313" key="2">
    <source>
        <dbReference type="Proteomes" id="UP001149165"/>
    </source>
</evidence>
<dbReference type="AlphaFoldDB" id="A0A9W9EKY7"/>
<dbReference type="InterPro" id="IPR031100">
    <property type="entry name" value="LOG_fam"/>
</dbReference>
<dbReference type="FunFam" id="3.40.50.450:FF:000018">
    <property type="entry name" value="Lysine decarboxylase-like protein"/>
    <property type="match status" value="1"/>
</dbReference>
<evidence type="ECO:0008006" key="3">
    <source>
        <dbReference type="Google" id="ProtNLM"/>
    </source>
</evidence>